<protein>
    <submittedName>
        <fullName evidence="2">Uncharacterized protein</fullName>
    </submittedName>
</protein>
<dbReference type="Proteomes" id="UP001178507">
    <property type="component" value="Unassembled WGS sequence"/>
</dbReference>
<dbReference type="EMBL" id="CAUJNA010000116">
    <property type="protein sequence ID" value="CAJ1372152.1"/>
    <property type="molecule type" value="Genomic_DNA"/>
</dbReference>
<comment type="caution">
    <text evidence="2">The sequence shown here is derived from an EMBL/GenBank/DDBJ whole genome shotgun (WGS) entry which is preliminary data.</text>
</comment>
<feature type="region of interest" description="Disordered" evidence="1">
    <location>
        <begin position="294"/>
        <end position="321"/>
    </location>
</feature>
<gene>
    <name evidence="2" type="ORF">EVOR1521_LOCUS2291</name>
</gene>
<evidence type="ECO:0000256" key="1">
    <source>
        <dbReference type="SAM" id="MobiDB-lite"/>
    </source>
</evidence>
<proteinExistence type="predicted"/>
<reference evidence="2" key="1">
    <citation type="submission" date="2023-08" db="EMBL/GenBank/DDBJ databases">
        <authorList>
            <person name="Chen Y."/>
            <person name="Shah S."/>
            <person name="Dougan E. K."/>
            <person name="Thang M."/>
            <person name="Chan C."/>
        </authorList>
    </citation>
    <scope>NUCLEOTIDE SEQUENCE</scope>
</reference>
<keyword evidence="3" id="KW-1185">Reference proteome</keyword>
<evidence type="ECO:0000313" key="2">
    <source>
        <dbReference type="EMBL" id="CAJ1372152.1"/>
    </source>
</evidence>
<sequence length="483" mass="54384">MLDSAAEFEARATEVGILDAELTKLKAMRFHTFGRLAFASKYVPGQSDDGPLKVLASKITGEDPAPDDRLPVIRRLVFEACTLAAADMRTRLERKDGDAPRCLAHAERTSRYTEQCKRLKGLELPGELEPSHRLIDIVFQMAEEGQLRYVRWEECTKRDQELMGLKSDPVWKPDASGVIKETKVAEVLKADYNTDLKLKFALQRRSLAFDQARLVDYEEFEKWSQVLLEACTSPPPEGYNKPNIEQVHRADLELFKFMMRETRSGIKAVNGVQPLDKALKTALQAPAVRLCLQPLQGKRRNDSHEDEPDKKKPKDQGDGDRLKRTIENLQGQIRNLKAQSSNQVPAKKGRGKGKGKINFIRLPPSLIGLSPTTPSGEPCCYDFNLPKGCKAARPWERCEKGFSTQRHRDLCSWSTLRTSLLIRILQHVPRRGAPRSQPLRSAKYPHGLPNLTNVQLQHLGLLALRYSLTQPSSAARLALGLLD</sequence>
<evidence type="ECO:0000313" key="3">
    <source>
        <dbReference type="Proteomes" id="UP001178507"/>
    </source>
</evidence>
<organism evidence="2 3">
    <name type="scientific">Effrenium voratum</name>
    <dbReference type="NCBI Taxonomy" id="2562239"/>
    <lineage>
        <taxon>Eukaryota</taxon>
        <taxon>Sar</taxon>
        <taxon>Alveolata</taxon>
        <taxon>Dinophyceae</taxon>
        <taxon>Suessiales</taxon>
        <taxon>Symbiodiniaceae</taxon>
        <taxon>Effrenium</taxon>
    </lineage>
</organism>
<feature type="compositionally biased region" description="Basic and acidic residues" evidence="1">
    <location>
        <begin position="299"/>
        <end position="321"/>
    </location>
</feature>
<accession>A0AA36MM27</accession>
<name>A0AA36MM27_9DINO</name>
<dbReference type="AlphaFoldDB" id="A0AA36MM27"/>